<evidence type="ECO:0000256" key="2">
    <source>
        <dbReference type="ARBA" id="ARBA00022448"/>
    </source>
</evidence>
<keyword evidence="11" id="KW-1185">Reference proteome</keyword>
<feature type="transmembrane region" description="Helical" evidence="8">
    <location>
        <begin position="86"/>
        <end position="112"/>
    </location>
</feature>
<evidence type="ECO:0000256" key="4">
    <source>
        <dbReference type="ARBA" id="ARBA00022519"/>
    </source>
</evidence>
<evidence type="ECO:0000256" key="3">
    <source>
        <dbReference type="ARBA" id="ARBA00022475"/>
    </source>
</evidence>
<dbReference type="EMBL" id="CP031423">
    <property type="protein sequence ID" value="AZS37821.1"/>
    <property type="molecule type" value="Genomic_DNA"/>
</dbReference>
<feature type="domain" description="ABC transmembrane type-1" evidence="9">
    <location>
        <begin position="50"/>
        <end position="249"/>
    </location>
</feature>
<feature type="transmembrane region" description="Helical" evidence="8">
    <location>
        <begin position="277"/>
        <end position="304"/>
    </location>
</feature>
<evidence type="ECO:0000259" key="9">
    <source>
        <dbReference type="PROSITE" id="PS50928"/>
    </source>
</evidence>
<feature type="transmembrane region" description="Helical" evidence="8">
    <location>
        <begin position="447"/>
        <end position="468"/>
    </location>
</feature>
<feature type="transmembrane region" description="Helical" evidence="8">
    <location>
        <begin position="233"/>
        <end position="256"/>
    </location>
</feature>
<evidence type="ECO:0000256" key="5">
    <source>
        <dbReference type="ARBA" id="ARBA00022692"/>
    </source>
</evidence>
<evidence type="ECO:0000256" key="8">
    <source>
        <dbReference type="RuleBase" id="RU363032"/>
    </source>
</evidence>
<dbReference type="RefSeq" id="WP_127096328.1">
    <property type="nucleotide sequence ID" value="NZ_CP031423.1"/>
</dbReference>
<dbReference type="GO" id="GO:0005886">
    <property type="term" value="C:plasma membrane"/>
    <property type="evidence" value="ECO:0007669"/>
    <property type="project" value="UniProtKB-SubCell"/>
</dbReference>
<evidence type="ECO:0000256" key="7">
    <source>
        <dbReference type="ARBA" id="ARBA00023136"/>
    </source>
</evidence>
<dbReference type="KEGG" id="mlv:CVS47_02468"/>
<feature type="transmembrane region" description="Helical" evidence="8">
    <location>
        <begin position="358"/>
        <end position="382"/>
    </location>
</feature>
<dbReference type="GO" id="GO:0055085">
    <property type="term" value="P:transmembrane transport"/>
    <property type="evidence" value="ECO:0007669"/>
    <property type="project" value="InterPro"/>
</dbReference>
<feature type="transmembrane region" description="Helical" evidence="8">
    <location>
        <begin position="190"/>
        <end position="213"/>
    </location>
</feature>
<feature type="transmembrane region" description="Helical" evidence="8">
    <location>
        <begin position="12"/>
        <end position="34"/>
    </location>
</feature>
<dbReference type="Gene3D" id="1.10.3720.10">
    <property type="entry name" value="MetI-like"/>
    <property type="match status" value="2"/>
</dbReference>
<proteinExistence type="inferred from homology"/>
<organism evidence="10 11">
    <name type="scientific">Microbacterium lemovicicum</name>
    <dbReference type="NCBI Taxonomy" id="1072463"/>
    <lineage>
        <taxon>Bacteria</taxon>
        <taxon>Bacillati</taxon>
        <taxon>Actinomycetota</taxon>
        <taxon>Actinomycetes</taxon>
        <taxon>Micrococcales</taxon>
        <taxon>Microbacteriaceae</taxon>
        <taxon>Microbacterium</taxon>
    </lineage>
</organism>
<dbReference type="PANTHER" id="PTHR43357">
    <property type="entry name" value="INNER MEMBRANE ABC TRANSPORTER PERMEASE PROTEIN YDCV"/>
    <property type="match status" value="1"/>
</dbReference>
<feature type="transmembrane region" description="Helical" evidence="8">
    <location>
        <begin position="132"/>
        <end position="157"/>
    </location>
</feature>
<protein>
    <submittedName>
        <fullName evidence="10">2-aminoethylphosphonate transport system permease protein PhnU</fullName>
    </submittedName>
</protein>
<gene>
    <name evidence="10" type="primary">phnU</name>
    <name evidence="10" type="ORF">CVS47_02468</name>
</gene>
<accession>A0A3Q9IZL4</accession>
<keyword evidence="4" id="KW-0997">Cell inner membrane</keyword>
<comment type="subcellular location">
    <subcellularLocation>
        <location evidence="1">Cell inner membrane</location>
        <topology evidence="1">Multi-pass membrane protein</topology>
    </subcellularLocation>
    <subcellularLocation>
        <location evidence="8">Cell membrane</location>
        <topology evidence="8">Multi-pass membrane protein</topology>
    </subcellularLocation>
</comment>
<dbReference type="SUPFAM" id="SSF161098">
    <property type="entry name" value="MetI-like"/>
    <property type="match status" value="2"/>
</dbReference>
<dbReference type="OrthoDB" id="5100908at2"/>
<feature type="domain" description="ABC transmembrane type-1" evidence="9">
    <location>
        <begin position="321"/>
        <end position="510"/>
    </location>
</feature>
<dbReference type="InterPro" id="IPR035906">
    <property type="entry name" value="MetI-like_sf"/>
</dbReference>
<dbReference type="InterPro" id="IPR000515">
    <property type="entry name" value="MetI-like"/>
</dbReference>
<dbReference type="AlphaFoldDB" id="A0A3Q9IZL4"/>
<keyword evidence="5 8" id="KW-0812">Transmembrane</keyword>
<keyword evidence="3" id="KW-1003">Cell membrane</keyword>
<dbReference type="PANTHER" id="PTHR43357:SF3">
    <property type="entry name" value="FE(3+)-TRANSPORT SYSTEM PERMEASE PROTEIN FBPB 2"/>
    <property type="match status" value="1"/>
</dbReference>
<dbReference type="Pfam" id="PF00528">
    <property type="entry name" value="BPD_transp_1"/>
    <property type="match status" value="2"/>
</dbReference>
<keyword evidence="7 8" id="KW-0472">Membrane</keyword>
<dbReference type="PROSITE" id="PS50928">
    <property type="entry name" value="ABC_TM1"/>
    <property type="match status" value="2"/>
</dbReference>
<reference evidence="10 11" key="1">
    <citation type="submission" date="2018-08" db="EMBL/GenBank/DDBJ databases">
        <title>Microbacterium lemovicicum sp. nov., a bacterium isolated from a natural uranium-rich soil.</title>
        <authorList>
            <person name="ORTET P."/>
        </authorList>
    </citation>
    <scope>NUCLEOTIDE SEQUENCE [LARGE SCALE GENOMIC DNA]</scope>
    <source>
        <strain evidence="10 11">Viu22</strain>
    </source>
</reference>
<feature type="transmembrane region" description="Helical" evidence="8">
    <location>
        <begin position="54"/>
        <end position="74"/>
    </location>
</feature>
<evidence type="ECO:0000313" key="10">
    <source>
        <dbReference type="EMBL" id="AZS37821.1"/>
    </source>
</evidence>
<comment type="similarity">
    <text evidence="8">Belongs to the binding-protein-dependent transport system permease family.</text>
</comment>
<feature type="transmembrane region" description="Helical" evidence="8">
    <location>
        <begin position="324"/>
        <end position="346"/>
    </location>
</feature>
<feature type="transmembrane region" description="Helical" evidence="8">
    <location>
        <begin position="394"/>
        <end position="413"/>
    </location>
</feature>
<feature type="transmembrane region" description="Helical" evidence="8">
    <location>
        <begin position="488"/>
        <end position="509"/>
    </location>
</feature>
<evidence type="ECO:0000313" key="11">
    <source>
        <dbReference type="Proteomes" id="UP000276888"/>
    </source>
</evidence>
<dbReference type="CDD" id="cd06261">
    <property type="entry name" value="TM_PBP2"/>
    <property type="match status" value="1"/>
</dbReference>
<keyword evidence="6 8" id="KW-1133">Transmembrane helix</keyword>
<keyword evidence="2 8" id="KW-0813">Transport</keyword>
<dbReference type="Proteomes" id="UP000276888">
    <property type="component" value="Chromosome"/>
</dbReference>
<evidence type="ECO:0000256" key="1">
    <source>
        <dbReference type="ARBA" id="ARBA00004429"/>
    </source>
</evidence>
<name>A0A3Q9IZL4_9MICO</name>
<sequence>MRSALGRTATVLAVVIVAGLSVPPLIVLVVQAWLGRSAATVPASRLLELLGNTLLLTVLVVAVSGVLGTTTALLTRRTSLPGRRIWSVLVCVPLVLPAYVFAVALSGMLGGGGVLTGWLAPLGVDRLPPATGLWAATACLAIVSVPIVHTLVGAALARQDPALLDSARLLGDGPIRAFVRVTLPHLRGTLALAGCVVALYVVSDFGAVSMLRYDTFTRAVYAQFRGRVDLAPAFALCGVLVLVALALILAQAVLRGRERAVAARARPIVPVAIGRGAILAGTAVLAAVVLLSTVLPVATLATWAVRGLANGVQPGPVLAEAGNALYFALLAGVVTTALAVPVALVARRRSPLARVVDGLPWVTHSLPHLAVGLAVLVLSLIGPRVLYQSTTTLVLAYAVLFLPLALGPLVIALRRIDPRLIDVARTLGDPPVRTALRVVAPLVRRSTLVGATLVFFAALHELPVTLLLRPTGSETLAIRVWGAIVEGQYTTASIAALLMVALSVPLLALHERSAARAAVSA</sequence>
<evidence type="ECO:0000256" key="6">
    <source>
        <dbReference type="ARBA" id="ARBA00022989"/>
    </source>
</evidence>